<comment type="caution">
    <text evidence="17">The sequence shown here is derived from an EMBL/GenBank/DDBJ whole genome shotgun (WGS) entry which is preliminary data.</text>
</comment>
<dbReference type="InterPro" id="IPR055132">
    <property type="entry name" value="RNase_J_b_CASP"/>
</dbReference>
<evidence type="ECO:0000256" key="6">
    <source>
        <dbReference type="ARBA" id="ARBA00022759"/>
    </source>
</evidence>
<keyword evidence="3 11" id="KW-0698">rRNA processing</keyword>
<dbReference type="InterPro" id="IPR036866">
    <property type="entry name" value="RibonucZ/Hydroxyglut_hydro"/>
</dbReference>
<keyword evidence="9 11" id="KW-0269">Exonuclease</keyword>
<evidence type="ECO:0000256" key="2">
    <source>
        <dbReference type="ARBA" id="ARBA00022490"/>
    </source>
</evidence>
<dbReference type="PROSITE" id="PS01292">
    <property type="entry name" value="UPF0036"/>
    <property type="match status" value="1"/>
</dbReference>
<comment type="cofactor">
    <cofactor evidence="15">
        <name>Ca(2+)</name>
        <dbReference type="ChEBI" id="CHEBI:29108"/>
    </cofactor>
    <text evidence="15">Binds 1 Ca(2+) cation per subunit. Seen in 1 crystal structure, it is not clear if it is physiologically important.</text>
</comment>
<feature type="binding site" evidence="15">
    <location>
        <position position="443"/>
    </location>
    <ligand>
        <name>Ca(2+)</name>
        <dbReference type="ChEBI" id="CHEBI:29108"/>
    </ligand>
</feature>
<evidence type="ECO:0000256" key="7">
    <source>
        <dbReference type="ARBA" id="ARBA00022801"/>
    </source>
</evidence>
<dbReference type="Pfam" id="PF22505">
    <property type="entry name" value="RNase_J_b_CASP"/>
    <property type="match status" value="1"/>
</dbReference>
<dbReference type="GO" id="GO:0006364">
    <property type="term" value="P:rRNA processing"/>
    <property type="evidence" value="ECO:0007669"/>
    <property type="project" value="UniProtKB-UniRule"/>
</dbReference>
<feature type="binding site" evidence="11 14">
    <location>
        <begin position="364"/>
        <end position="368"/>
    </location>
    <ligand>
        <name>substrate</name>
    </ligand>
</feature>
<evidence type="ECO:0000313" key="17">
    <source>
        <dbReference type="EMBL" id="TQE89736.1"/>
    </source>
</evidence>
<evidence type="ECO:0000259" key="16">
    <source>
        <dbReference type="SMART" id="SM00849"/>
    </source>
</evidence>
<feature type="domain" description="Metallo-beta-lactamase" evidence="16">
    <location>
        <begin position="21"/>
        <end position="215"/>
    </location>
</feature>
<proteinExistence type="inferred from homology"/>
<comment type="subcellular location">
    <subcellularLocation>
        <location evidence="1 11 12">Cytoplasm</location>
    </subcellularLocation>
</comment>
<evidence type="ECO:0000256" key="4">
    <source>
        <dbReference type="ARBA" id="ARBA00022722"/>
    </source>
</evidence>
<feature type="binding site" evidence="15">
    <location>
        <position position="164"/>
    </location>
    <ligand>
        <name>Zn(2+)</name>
        <dbReference type="ChEBI" id="CHEBI:29105"/>
        <label>2</label>
        <note>catalytic</note>
    </ligand>
</feature>
<dbReference type="Gene3D" id="3.60.15.10">
    <property type="entry name" value="Ribonuclease Z/Hydroxyacylglutathione hydrolase-like"/>
    <property type="match status" value="1"/>
</dbReference>
<dbReference type="InterPro" id="IPR001279">
    <property type="entry name" value="Metallo-B-lactamas"/>
</dbReference>
<dbReference type="FunFam" id="3.40.50.10710:FF:000001">
    <property type="entry name" value="Ribonuclease J"/>
    <property type="match status" value="1"/>
</dbReference>
<accession>A0A540UZ19</accession>
<dbReference type="GO" id="GO:0003723">
    <property type="term" value="F:RNA binding"/>
    <property type="evidence" value="ECO:0007669"/>
    <property type="project" value="UniProtKB-UniRule"/>
</dbReference>
<dbReference type="AlphaFoldDB" id="A0A540UZ19"/>
<organism evidence="17 18">
    <name type="scientific">Ureibacillus terrenus</name>
    <dbReference type="NCBI Taxonomy" id="118246"/>
    <lineage>
        <taxon>Bacteria</taxon>
        <taxon>Bacillati</taxon>
        <taxon>Bacillota</taxon>
        <taxon>Bacilli</taxon>
        <taxon>Bacillales</taxon>
        <taxon>Caryophanaceae</taxon>
        <taxon>Ureibacillus</taxon>
    </lineage>
</organism>
<keyword evidence="15" id="KW-0106">Calcium</keyword>
<evidence type="ECO:0000256" key="5">
    <source>
        <dbReference type="ARBA" id="ARBA00022723"/>
    </source>
</evidence>
<dbReference type="InterPro" id="IPR004613">
    <property type="entry name" value="RNase_J"/>
</dbReference>
<dbReference type="InterPro" id="IPR001587">
    <property type="entry name" value="RNase_J_CS"/>
</dbReference>
<feature type="active site" description="Proton donor" evidence="13">
    <location>
        <position position="195"/>
    </location>
</feature>
<feature type="binding site" evidence="15">
    <location>
        <position position="51"/>
    </location>
    <ligand>
        <name>Ca(2+)</name>
        <dbReference type="ChEBI" id="CHEBI:29108"/>
    </ligand>
</feature>
<comment type="function">
    <text evidence="11">An RNase that has 5'-3' exonuclease and possibly endonuclease activity. Involved in maturation of rRNA and in some organisms also mRNA maturation and/or decay.</text>
</comment>
<comment type="subunit">
    <text evidence="11">Homodimer, may be a subunit of the RNA degradosome.</text>
</comment>
<dbReference type="GO" id="GO:0005737">
    <property type="term" value="C:cytoplasm"/>
    <property type="evidence" value="ECO:0007669"/>
    <property type="project" value="UniProtKB-SubCell"/>
</dbReference>
<dbReference type="Gene3D" id="3.10.20.580">
    <property type="match status" value="1"/>
</dbReference>
<dbReference type="NCBIfam" id="NF047419">
    <property type="entry name" value="RNase_J1_RnjA"/>
    <property type="match status" value="1"/>
</dbReference>
<evidence type="ECO:0000256" key="10">
    <source>
        <dbReference type="ARBA" id="ARBA00022884"/>
    </source>
</evidence>
<dbReference type="SUPFAM" id="SSF56281">
    <property type="entry name" value="Metallo-hydrolase/oxidoreductase"/>
    <property type="match status" value="1"/>
</dbReference>
<evidence type="ECO:0000256" key="1">
    <source>
        <dbReference type="ARBA" id="ARBA00004496"/>
    </source>
</evidence>
<dbReference type="GO" id="GO:0008270">
    <property type="term" value="F:zinc ion binding"/>
    <property type="evidence" value="ECO:0007669"/>
    <property type="project" value="InterPro"/>
</dbReference>
<name>A0A540UZ19_9BACL</name>
<feature type="binding site" evidence="15">
    <location>
        <position position="49"/>
    </location>
    <ligand>
        <name>Ca(2+)</name>
        <dbReference type="ChEBI" id="CHEBI:29108"/>
    </ligand>
</feature>
<dbReference type="PIRSF" id="PIRSF004803">
    <property type="entry name" value="RnjA"/>
    <property type="match status" value="1"/>
</dbReference>
<dbReference type="Proteomes" id="UP000315753">
    <property type="component" value="Unassembled WGS sequence"/>
</dbReference>
<evidence type="ECO:0000256" key="14">
    <source>
        <dbReference type="PIRSR" id="PIRSR004803-2"/>
    </source>
</evidence>
<feature type="binding site" evidence="15">
    <location>
        <position position="79"/>
    </location>
    <ligand>
        <name>Zn(2+)</name>
        <dbReference type="ChEBI" id="CHEBI:29105"/>
        <label>2</label>
        <note>catalytic</note>
    </ligand>
</feature>
<evidence type="ECO:0000256" key="11">
    <source>
        <dbReference type="HAMAP-Rule" id="MF_01491"/>
    </source>
</evidence>
<feature type="active site" description="Proton acceptor" evidence="13">
    <location>
        <position position="368"/>
    </location>
</feature>
<feature type="binding site" evidence="15">
    <location>
        <position position="142"/>
    </location>
    <ligand>
        <name>Zn(2+)</name>
        <dbReference type="ChEBI" id="CHEBI:29105"/>
        <label>1</label>
        <note>catalytic</note>
    </ligand>
</feature>
<keyword evidence="2 11" id="KW-0963">Cytoplasm</keyword>
<keyword evidence="10 11" id="KW-0694">RNA-binding</keyword>
<feature type="binding site" evidence="15">
    <location>
        <position position="76"/>
    </location>
    <ligand>
        <name>Zn(2+)</name>
        <dbReference type="ChEBI" id="CHEBI:29105"/>
        <label>1</label>
        <note>catalytic</note>
    </ligand>
</feature>
<dbReference type="PANTHER" id="PTHR43694:SF1">
    <property type="entry name" value="RIBONUCLEASE J"/>
    <property type="match status" value="1"/>
</dbReference>
<evidence type="ECO:0000256" key="13">
    <source>
        <dbReference type="PIRSR" id="PIRSR004803-1"/>
    </source>
</evidence>
<dbReference type="EC" id="3.1.-.-" evidence="11 12"/>
<evidence type="ECO:0000256" key="8">
    <source>
        <dbReference type="ARBA" id="ARBA00022833"/>
    </source>
</evidence>
<dbReference type="InterPro" id="IPR011108">
    <property type="entry name" value="RMMBL"/>
</dbReference>
<keyword evidence="4 11" id="KW-0540">Nuclease</keyword>
<dbReference type="PANTHER" id="PTHR43694">
    <property type="entry name" value="RIBONUCLEASE J"/>
    <property type="match status" value="1"/>
</dbReference>
<dbReference type="NCBIfam" id="TIGR00649">
    <property type="entry name" value="MG423"/>
    <property type="match status" value="1"/>
</dbReference>
<evidence type="ECO:0000256" key="15">
    <source>
        <dbReference type="PIRSR" id="PIRSR004803-3"/>
    </source>
</evidence>
<feature type="binding site" evidence="15">
    <location>
        <position position="74"/>
    </location>
    <ligand>
        <name>Zn(2+)</name>
        <dbReference type="ChEBI" id="CHEBI:29105"/>
        <label>1</label>
        <note>catalytic</note>
    </ligand>
</feature>
<dbReference type="GO" id="GO:0004534">
    <property type="term" value="F:5'-3' RNA exonuclease activity"/>
    <property type="evidence" value="ECO:0007669"/>
    <property type="project" value="UniProtKB-UniRule"/>
</dbReference>
<keyword evidence="18" id="KW-1185">Reference proteome</keyword>
<protein>
    <recommendedName>
        <fullName evidence="11 12">Ribonuclease J</fullName>
        <shortName evidence="11">RNase J</shortName>
        <ecNumber evidence="11 12">3.1.-.-</ecNumber>
    </recommendedName>
</protein>
<dbReference type="GO" id="GO:0004521">
    <property type="term" value="F:RNA endonuclease activity"/>
    <property type="evidence" value="ECO:0007669"/>
    <property type="project" value="UniProtKB-UniRule"/>
</dbReference>
<evidence type="ECO:0000256" key="12">
    <source>
        <dbReference type="PIRNR" id="PIRNR004803"/>
    </source>
</evidence>
<dbReference type="FunFam" id="3.10.20.580:FF:000001">
    <property type="entry name" value="Ribonuclease J"/>
    <property type="match status" value="1"/>
</dbReference>
<comment type="similarity">
    <text evidence="11 12">Belongs to the metallo-beta-lactamase superfamily. RNA-metabolizing metallo-beta-lactamase-like family. Bacterial RNase J subfamily.</text>
</comment>
<keyword evidence="6 11" id="KW-0255">Endonuclease</keyword>
<keyword evidence="8 15" id="KW-0862">Zinc</keyword>
<dbReference type="InterPro" id="IPR042173">
    <property type="entry name" value="RNase_J_2"/>
</dbReference>
<reference evidence="17 18" key="1">
    <citation type="submission" date="2019-06" db="EMBL/GenBank/DDBJ databases">
        <title>Genome sequence of Ureibacillus terrenus.</title>
        <authorList>
            <person name="Maclea K.S."/>
            <person name="Simoes M."/>
        </authorList>
    </citation>
    <scope>NUCLEOTIDE SEQUENCE [LARGE SCALE GENOMIC DNA]</scope>
    <source>
        <strain evidence="17 18">ATCC BAA-384</strain>
    </source>
</reference>
<evidence type="ECO:0000256" key="3">
    <source>
        <dbReference type="ARBA" id="ARBA00022552"/>
    </source>
</evidence>
<dbReference type="InterPro" id="IPR030854">
    <property type="entry name" value="RNase_J_bac"/>
</dbReference>
<dbReference type="EMBL" id="VIGD01000017">
    <property type="protein sequence ID" value="TQE89736.1"/>
    <property type="molecule type" value="Genomic_DNA"/>
</dbReference>
<feature type="binding site" evidence="14">
    <location>
        <begin position="232"/>
        <end position="234"/>
    </location>
    <ligand>
        <name>substrate</name>
    </ligand>
</feature>
<dbReference type="HAMAP" id="MF_01491">
    <property type="entry name" value="RNase_J_bact"/>
    <property type="match status" value="1"/>
</dbReference>
<dbReference type="CDD" id="cd07714">
    <property type="entry name" value="RNaseJ_MBL-fold"/>
    <property type="match status" value="1"/>
</dbReference>
<dbReference type="SMART" id="SM00849">
    <property type="entry name" value="Lactamase_B"/>
    <property type="match status" value="1"/>
</dbReference>
<dbReference type="Pfam" id="PF00753">
    <property type="entry name" value="Lactamase_B"/>
    <property type="match status" value="1"/>
</dbReference>
<dbReference type="Pfam" id="PF17770">
    <property type="entry name" value="RNase_J_C"/>
    <property type="match status" value="1"/>
</dbReference>
<keyword evidence="5 12" id="KW-0479">Metal-binding</keyword>
<evidence type="ECO:0000256" key="9">
    <source>
        <dbReference type="ARBA" id="ARBA00022839"/>
    </source>
</evidence>
<dbReference type="Gene3D" id="3.40.50.10710">
    <property type="entry name" value="Metallo-hydrolase/oxidoreductase"/>
    <property type="match status" value="1"/>
</dbReference>
<dbReference type="Pfam" id="PF07521">
    <property type="entry name" value="RMMBL"/>
    <property type="match status" value="1"/>
</dbReference>
<sequence length="554" mass="61573">MKFVKNDQTAVFALGGLGEIGKNTYCVQFQDEIIIIDAGIKFPEDDLLGIDYVIPDYTYLVRNADKIKGLFITHGHEDHIGGVPYLLRKVNVPVYGGKLAIGLLRNKLEEHGLLRQAKLIEIKEDDVIKFRKTSVTFFRTTHSIPDAYGIVVKTPPGNIVHTGDFKFDFTPVGEPANLTKMAEIGRDGVLCLLSDSTNAEVPNFTMSERKVGESIHDIFRKVEGRIIFATFASNIHRLQQVTDAAVQYGRKIAVFGRSMDNAISIGRELGYINAPKETFVDAQTINRLPANEVLILCTGSQGEPMAALSRIANGTHRQIQIQPGDTVVFSSSPIPGNTISVNKIIDLLYRAGAEVIHGSINNIHTSGHGSQEEQKLMIRLMKPKFFMPIHGEYRMLKMHTKLAIDCDVPTENTFVMENGDVLALSPNEAYVAGRVPSGDVYIDGSGIGDIGNIVLRDRRILSEEGLVIVVVSVDMKQQKIVAGPDIISRGFVYMRESATLISEAQKMLSEHLAEKIQEKSQWTELKNEITEILSPYLFEKTRRRPMILPIIMEV</sequence>
<feature type="binding site" evidence="15">
    <location>
        <position position="78"/>
    </location>
    <ligand>
        <name>Zn(2+)</name>
        <dbReference type="ChEBI" id="CHEBI:29105"/>
        <label>2</label>
        <note>catalytic</note>
    </ligand>
</feature>
<dbReference type="InterPro" id="IPR041636">
    <property type="entry name" value="RNase_J_C"/>
</dbReference>
<gene>
    <name evidence="11" type="primary">rnj</name>
    <name evidence="17" type="ORF">FKZ59_11935</name>
</gene>
<comment type="cofactor">
    <cofactor evidence="12 15">
        <name>Zn(2+)</name>
        <dbReference type="ChEBI" id="CHEBI:29105"/>
    </cofactor>
    <text evidence="12 15">Binds 2 Zn(2+) ions per subunit. It is not clear if Zn(2+) or Mg(2+) is physiologically important.</text>
</comment>
<evidence type="ECO:0000313" key="18">
    <source>
        <dbReference type="Proteomes" id="UP000315753"/>
    </source>
</evidence>
<feature type="binding site" evidence="15">
    <location>
        <position position="390"/>
    </location>
    <ligand>
        <name>Zn(2+)</name>
        <dbReference type="ChEBI" id="CHEBI:29105"/>
        <label>2</label>
        <note>catalytic</note>
    </ligand>
</feature>
<keyword evidence="7 11" id="KW-0378">Hydrolase</keyword>
<dbReference type="RefSeq" id="WP_141602988.1">
    <property type="nucleotide sequence ID" value="NZ_VIGD01000017.1"/>
</dbReference>
<dbReference type="OrthoDB" id="9758375at2"/>